<dbReference type="InterPro" id="IPR053205">
    <property type="entry name" value="GHMP_kinase_L-arabinokinase"/>
</dbReference>
<sequence>MKKNRIAYFISSHGFGHAARSSAIMAETNRQNPQVVFDIYTQTPEWFFLESEAPFEKKYTVVSDIGIIQISPMEMDISDTIKKVTHFLSSIESESACMAELLRTREYQLVISDISPLGIKSAQKAGIPCILFENFTWDWIYEIYETDYPEFIKINRILADIYRSVDVHGRLIPFCDETWDADLIIPPVSRNPKHGRSETRKQLGIDSEQLMGLISMGGIPENFQQVRKDFMNRQDTVLVIEGNFPAVTRSGSQIFLPHHSEFYNPDLVSAADFFIGKAGYSTVAELFHENIPFGYMLRSDFRETGPFRSFLQLQSNTLEIEWQTFKDFRLSDAINQLIAMKNPEIRRENGAKLAADLILQKLRTA</sequence>
<dbReference type="AlphaFoldDB" id="A0A0S7BY96"/>
<evidence type="ECO:0000313" key="2">
    <source>
        <dbReference type="Proteomes" id="UP000053370"/>
    </source>
</evidence>
<name>A0A0S7BY96_9CHLR</name>
<dbReference type="GO" id="GO:0016740">
    <property type="term" value="F:transferase activity"/>
    <property type="evidence" value="ECO:0007669"/>
    <property type="project" value="UniProtKB-KW"/>
</dbReference>
<dbReference type="STRING" id="1678840.ATC1_131568"/>
<organism evidence="1">
    <name type="scientific">Flexilinea flocculi</name>
    <dbReference type="NCBI Taxonomy" id="1678840"/>
    <lineage>
        <taxon>Bacteria</taxon>
        <taxon>Bacillati</taxon>
        <taxon>Chloroflexota</taxon>
        <taxon>Anaerolineae</taxon>
        <taxon>Anaerolineales</taxon>
        <taxon>Anaerolineaceae</taxon>
        <taxon>Flexilinea</taxon>
    </lineage>
</organism>
<dbReference type="Proteomes" id="UP000053370">
    <property type="component" value="Unassembled WGS sequence"/>
</dbReference>
<reference evidence="1" key="1">
    <citation type="journal article" date="2015" name="Genome Announc.">
        <title>Draft Genome Sequence of Anaerolineae Strain TC1, a Novel Isolate from a Methanogenic Wastewater Treatment System.</title>
        <authorList>
            <person name="Matsuura N."/>
            <person name="Tourlousse D.M."/>
            <person name="Sun L."/>
            <person name="Toyonaga M."/>
            <person name="Kuroda K."/>
            <person name="Ohashi A."/>
            <person name="Cruz R."/>
            <person name="Yamaguchi T."/>
            <person name="Sekiguchi Y."/>
        </authorList>
    </citation>
    <scope>NUCLEOTIDE SEQUENCE [LARGE SCALE GENOMIC DNA]</scope>
    <source>
        <strain evidence="1">TC1</strain>
    </source>
</reference>
<dbReference type="PATRIC" id="fig|1678840.3.peg.3056"/>
<protein>
    <submittedName>
        <fullName evidence="1">Glycosyl transferase family 1</fullName>
    </submittedName>
</protein>
<dbReference type="EMBL" id="DF968181">
    <property type="protein sequence ID" value="GAP41576.1"/>
    <property type="molecule type" value="Genomic_DNA"/>
</dbReference>
<proteinExistence type="predicted"/>
<dbReference type="PANTHER" id="PTHR38134:SF2">
    <property type="entry name" value="GALACTOKINASE"/>
    <property type="match status" value="1"/>
</dbReference>
<dbReference type="PANTHER" id="PTHR38134">
    <property type="entry name" value="SLR1395 PROTEIN"/>
    <property type="match status" value="1"/>
</dbReference>
<dbReference type="OrthoDB" id="9776616at2"/>
<keyword evidence="1" id="KW-0808">Transferase</keyword>
<evidence type="ECO:0000313" key="1">
    <source>
        <dbReference type="EMBL" id="GAP41576.1"/>
    </source>
</evidence>
<keyword evidence="2" id="KW-1185">Reference proteome</keyword>
<accession>A0A0S7BY96</accession>
<dbReference type="RefSeq" id="WP_062283075.1">
    <property type="nucleotide sequence ID" value="NZ_DF968181.1"/>
</dbReference>
<gene>
    <name evidence="1" type="ORF">ATC1_131568</name>
</gene>